<evidence type="ECO:0000313" key="4">
    <source>
        <dbReference type="Proteomes" id="UP000078237"/>
    </source>
</evidence>
<dbReference type="PANTHER" id="PTHR34315">
    <property type="match status" value="1"/>
</dbReference>
<organism evidence="3 4">
    <name type="scientific">Madurella mycetomatis</name>
    <dbReference type="NCBI Taxonomy" id="100816"/>
    <lineage>
        <taxon>Eukaryota</taxon>
        <taxon>Fungi</taxon>
        <taxon>Dikarya</taxon>
        <taxon>Ascomycota</taxon>
        <taxon>Pezizomycotina</taxon>
        <taxon>Sordariomycetes</taxon>
        <taxon>Sordariomycetidae</taxon>
        <taxon>Sordariales</taxon>
        <taxon>Sordariales incertae sedis</taxon>
        <taxon>Madurella</taxon>
    </lineage>
</organism>
<evidence type="ECO:0000256" key="1">
    <source>
        <dbReference type="SAM" id="SignalP"/>
    </source>
</evidence>
<evidence type="ECO:0000313" key="3">
    <source>
        <dbReference type="EMBL" id="KXX77831.1"/>
    </source>
</evidence>
<name>A0A175W321_9PEZI</name>
<dbReference type="AlphaFoldDB" id="A0A175W321"/>
<dbReference type="GO" id="GO:0008199">
    <property type="term" value="F:ferric iron binding"/>
    <property type="evidence" value="ECO:0007669"/>
    <property type="project" value="InterPro"/>
</dbReference>
<accession>A0A175W321</accession>
<feature type="domain" description="Intradiol ring-cleavage dioxygenases" evidence="2">
    <location>
        <begin position="151"/>
        <end position="237"/>
    </location>
</feature>
<dbReference type="VEuPathDB" id="FungiDB:MMYC01_206972"/>
<keyword evidence="4" id="KW-1185">Reference proteome</keyword>
<evidence type="ECO:0000259" key="2">
    <source>
        <dbReference type="Pfam" id="PF00775"/>
    </source>
</evidence>
<dbReference type="GO" id="GO:0016702">
    <property type="term" value="F:oxidoreductase activity, acting on single donors with incorporation of molecular oxygen, incorporation of two atoms of oxygen"/>
    <property type="evidence" value="ECO:0007669"/>
    <property type="project" value="InterPro"/>
</dbReference>
<dbReference type="STRING" id="100816.A0A175W321"/>
<dbReference type="Pfam" id="PF00775">
    <property type="entry name" value="Dioxygenase_C"/>
    <property type="match status" value="1"/>
</dbReference>
<dbReference type="CDD" id="cd03457">
    <property type="entry name" value="intradiol_dioxygenase_like"/>
    <property type="match status" value="1"/>
</dbReference>
<dbReference type="InterPro" id="IPR015889">
    <property type="entry name" value="Intradiol_dOase_core"/>
</dbReference>
<sequence length="372" mass="40364">MLLNSAFLIALVSLIELASYGFAHPGEVRGPQDALKEADFRHAVADINSKALSKCGNNADAQARRERAMKRRLETFQRLRAERGVDKTDAFLHRRNSAQFAKWAGISHDRTGSLDFTRDTPHQDLFGANSTCILTPDNIIGPYYVLGEQIRSNIVEGHPGVPVHLEMQFVDVQTCEPASGLFVDIWQCNATGVYSGVSAAGQGGLESTFLRGVQETNTDGVVEFDTIFPGHYQGRTTHQHISVHVGAEKLPNNTYSGGTVSHISQLFFDQALINAVENTAPYNTNRVMRMSNAADFYTGYSATAAYDPFPEYILLSAGDLSKGIFMWLEIGFNASANYDSYATAAAVVGPNGGVNNPGFNLGKAITPPPTHG</sequence>
<dbReference type="Proteomes" id="UP000078237">
    <property type="component" value="Unassembled WGS sequence"/>
</dbReference>
<feature type="signal peptide" evidence="1">
    <location>
        <begin position="1"/>
        <end position="23"/>
    </location>
</feature>
<protein>
    <recommendedName>
        <fullName evidence="2">Intradiol ring-cleavage dioxygenases domain-containing protein</fullName>
    </recommendedName>
</protein>
<dbReference type="Gene3D" id="2.60.130.10">
    <property type="entry name" value="Aromatic compound dioxygenase"/>
    <property type="match status" value="1"/>
</dbReference>
<comment type="caution">
    <text evidence="3">The sequence shown here is derived from an EMBL/GenBank/DDBJ whole genome shotgun (WGS) entry which is preliminary data.</text>
</comment>
<reference evidence="3 4" key="1">
    <citation type="journal article" date="2016" name="Genome Announc.">
        <title>Genome Sequence of Madurella mycetomatis mm55, Isolated from a Human Mycetoma Case in Sudan.</title>
        <authorList>
            <person name="Smit S."/>
            <person name="Derks M.F."/>
            <person name="Bervoets S."/>
            <person name="Fahal A."/>
            <person name="van Leeuwen W."/>
            <person name="van Belkum A."/>
            <person name="van de Sande W.W."/>
        </authorList>
    </citation>
    <scope>NUCLEOTIDE SEQUENCE [LARGE SCALE GENOMIC DNA]</scope>
    <source>
        <strain evidence="4">mm55</strain>
    </source>
</reference>
<dbReference type="OrthoDB" id="121380at2759"/>
<dbReference type="EMBL" id="LCTW02000144">
    <property type="protein sequence ID" value="KXX77831.1"/>
    <property type="molecule type" value="Genomic_DNA"/>
</dbReference>
<dbReference type="SUPFAM" id="SSF49482">
    <property type="entry name" value="Aromatic compound dioxygenase"/>
    <property type="match status" value="1"/>
</dbReference>
<feature type="chain" id="PRO_5008043631" description="Intradiol ring-cleavage dioxygenases domain-containing protein" evidence="1">
    <location>
        <begin position="24"/>
        <end position="372"/>
    </location>
</feature>
<gene>
    <name evidence="3" type="ORF">MMYC01_206972</name>
</gene>
<proteinExistence type="predicted"/>
<dbReference type="InterPro" id="IPR000627">
    <property type="entry name" value="Intradiol_dOase_C"/>
</dbReference>
<dbReference type="PANTHER" id="PTHR34315:SF2">
    <property type="entry name" value="ANCHORED DIOXYGENASE, PUTATIVE (AFU_ORTHOLOGUE AFUA_3G01800)-RELATED"/>
    <property type="match status" value="1"/>
</dbReference>
<keyword evidence="1" id="KW-0732">Signal</keyword>